<dbReference type="InParanoid" id="A0A7J7DHL8"/>
<dbReference type="PANTHER" id="PTHR31658">
    <property type="entry name" value="CONSERVED OLIGOMERIC GOLGI COMPLEX SUBUNIT 1"/>
    <property type="match status" value="1"/>
</dbReference>
<dbReference type="GO" id="GO:0000139">
    <property type="term" value="C:Golgi membrane"/>
    <property type="evidence" value="ECO:0007669"/>
    <property type="project" value="UniProtKB-SubCell"/>
</dbReference>
<dbReference type="AlphaFoldDB" id="A0A7J7DHL8"/>
<proteinExistence type="inferred from homology"/>
<keyword evidence="10" id="KW-1185">Reference proteome</keyword>
<comment type="caution">
    <text evidence="9">The sequence shown here is derived from an EMBL/GenBank/DDBJ whole genome shotgun (WGS) entry which is preliminary data.</text>
</comment>
<reference evidence="9 10" key="1">
    <citation type="journal article" date="2020" name="Nat. Commun.">
        <title>Genome of Tripterygium wilfordii and identification of cytochrome P450 involved in triptolide biosynthesis.</title>
        <authorList>
            <person name="Tu L."/>
            <person name="Su P."/>
            <person name="Zhang Z."/>
            <person name="Gao L."/>
            <person name="Wang J."/>
            <person name="Hu T."/>
            <person name="Zhou J."/>
            <person name="Zhang Y."/>
            <person name="Zhao Y."/>
            <person name="Liu Y."/>
            <person name="Song Y."/>
            <person name="Tong Y."/>
            <person name="Lu Y."/>
            <person name="Yang J."/>
            <person name="Xu C."/>
            <person name="Jia M."/>
            <person name="Peters R.J."/>
            <person name="Huang L."/>
            <person name="Gao W."/>
        </authorList>
    </citation>
    <scope>NUCLEOTIDE SEQUENCE [LARGE SCALE GENOMIC DNA]</scope>
    <source>
        <strain evidence="10">cv. XIE 37</strain>
        <tissue evidence="9">Leaf</tissue>
    </source>
</reference>
<comment type="similarity">
    <text evidence="2">Belongs to the COG1 family.</text>
</comment>
<keyword evidence="5" id="KW-0653">Protein transport</keyword>
<evidence type="ECO:0000256" key="1">
    <source>
        <dbReference type="ARBA" id="ARBA00004395"/>
    </source>
</evidence>
<evidence type="ECO:0000256" key="6">
    <source>
        <dbReference type="ARBA" id="ARBA00023034"/>
    </source>
</evidence>
<evidence type="ECO:0000256" key="2">
    <source>
        <dbReference type="ARBA" id="ARBA00006653"/>
    </source>
</evidence>
<name>A0A7J7DHL8_TRIWF</name>
<keyword evidence="4" id="KW-0813">Transport</keyword>
<dbReference type="GO" id="GO:0015031">
    <property type="term" value="P:protein transport"/>
    <property type="evidence" value="ECO:0007669"/>
    <property type="project" value="UniProtKB-KW"/>
</dbReference>
<organism evidence="9 10">
    <name type="scientific">Tripterygium wilfordii</name>
    <name type="common">Thunder God vine</name>
    <dbReference type="NCBI Taxonomy" id="458696"/>
    <lineage>
        <taxon>Eukaryota</taxon>
        <taxon>Viridiplantae</taxon>
        <taxon>Streptophyta</taxon>
        <taxon>Embryophyta</taxon>
        <taxon>Tracheophyta</taxon>
        <taxon>Spermatophyta</taxon>
        <taxon>Magnoliopsida</taxon>
        <taxon>eudicotyledons</taxon>
        <taxon>Gunneridae</taxon>
        <taxon>Pentapetalae</taxon>
        <taxon>rosids</taxon>
        <taxon>fabids</taxon>
        <taxon>Celastrales</taxon>
        <taxon>Celastraceae</taxon>
        <taxon>Tripterygium</taxon>
    </lineage>
</organism>
<feature type="region of interest" description="Disordered" evidence="8">
    <location>
        <begin position="1"/>
        <end position="34"/>
    </location>
</feature>
<comment type="subcellular location">
    <subcellularLocation>
        <location evidence="1">Golgi apparatus membrane</location>
        <topology evidence="1">Peripheral membrane protein</topology>
    </subcellularLocation>
</comment>
<dbReference type="InterPro" id="IPR033370">
    <property type="entry name" value="COG1"/>
</dbReference>
<dbReference type="Proteomes" id="UP000593562">
    <property type="component" value="Unassembled WGS sequence"/>
</dbReference>
<evidence type="ECO:0000256" key="4">
    <source>
        <dbReference type="ARBA" id="ARBA00022448"/>
    </source>
</evidence>
<evidence type="ECO:0000313" key="10">
    <source>
        <dbReference type="Proteomes" id="UP000593562"/>
    </source>
</evidence>
<evidence type="ECO:0000256" key="7">
    <source>
        <dbReference type="ARBA" id="ARBA00023136"/>
    </source>
</evidence>
<evidence type="ECO:0000256" key="8">
    <source>
        <dbReference type="SAM" id="MobiDB-lite"/>
    </source>
</evidence>
<sequence length="168" mass="19061">MPSLSSSRSHFRNPKCGGDNQRPDPRQEGGTTFARWQPLPRSHRVRRLHCLNEILLRVHHRQLILNSPQHILTVCLSRLRHPRIRVPEPCSREDLRDRGLGVLAYADALAAVSVIDDFEPIQVSVGQVGELFLQVLNDMPPFYKVTLGSPPASQLFGKIPNPVEELRR</sequence>
<accession>A0A7J7DHL8</accession>
<evidence type="ECO:0000256" key="3">
    <source>
        <dbReference type="ARBA" id="ARBA00020978"/>
    </source>
</evidence>
<keyword evidence="7" id="KW-0472">Membrane</keyword>
<protein>
    <recommendedName>
        <fullName evidence="3">Conserved oligomeric Golgi complex subunit 1</fullName>
    </recommendedName>
</protein>
<dbReference type="GO" id="GO:0006891">
    <property type="term" value="P:intra-Golgi vesicle-mediated transport"/>
    <property type="evidence" value="ECO:0007669"/>
    <property type="project" value="InterPro"/>
</dbReference>
<gene>
    <name evidence="9" type="ORF">HS088_TW06G00005</name>
</gene>
<dbReference type="PANTHER" id="PTHR31658:SF0">
    <property type="entry name" value="CONSERVED OLIGOMERIC GOLGI COMPLEX SUBUNIT 1"/>
    <property type="match status" value="1"/>
</dbReference>
<keyword evidence="6" id="KW-0333">Golgi apparatus</keyword>
<evidence type="ECO:0000256" key="5">
    <source>
        <dbReference type="ARBA" id="ARBA00022927"/>
    </source>
</evidence>
<dbReference type="GO" id="GO:0017119">
    <property type="term" value="C:Golgi transport complex"/>
    <property type="evidence" value="ECO:0007669"/>
    <property type="project" value="InterPro"/>
</dbReference>
<dbReference type="EMBL" id="JAAARO010000006">
    <property type="protein sequence ID" value="KAF5745841.1"/>
    <property type="molecule type" value="Genomic_DNA"/>
</dbReference>
<evidence type="ECO:0000313" key="9">
    <source>
        <dbReference type="EMBL" id="KAF5745841.1"/>
    </source>
</evidence>